<gene>
    <name evidence="1" type="ORF">LCGC14_1385620</name>
</gene>
<sequence>MMEPTEQKVEIAESGSGITVWVGRSRVDISSWPLWNLRWRARRTVVRLRRRVQRQQGRAQVIRELRQEFNG</sequence>
<proteinExistence type="predicted"/>
<dbReference type="EMBL" id="LAZR01008897">
    <property type="protein sequence ID" value="KKM75902.1"/>
    <property type="molecule type" value="Genomic_DNA"/>
</dbReference>
<protein>
    <submittedName>
        <fullName evidence="1">Uncharacterized protein</fullName>
    </submittedName>
</protein>
<dbReference type="AlphaFoldDB" id="A0A0F9N302"/>
<evidence type="ECO:0000313" key="1">
    <source>
        <dbReference type="EMBL" id="KKM75902.1"/>
    </source>
</evidence>
<name>A0A0F9N302_9ZZZZ</name>
<accession>A0A0F9N302</accession>
<comment type="caution">
    <text evidence="1">The sequence shown here is derived from an EMBL/GenBank/DDBJ whole genome shotgun (WGS) entry which is preliminary data.</text>
</comment>
<reference evidence="1" key="1">
    <citation type="journal article" date="2015" name="Nature">
        <title>Complex archaea that bridge the gap between prokaryotes and eukaryotes.</title>
        <authorList>
            <person name="Spang A."/>
            <person name="Saw J.H."/>
            <person name="Jorgensen S.L."/>
            <person name="Zaremba-Niedzwiedzka K."/>
            <person name="Martijn J."/>
            <person name="Lind A.E."/>
            <person name="van Eijk R."/>
            <person name="Schleper C."/>
            <person name="Guy L."/>
            <person name="Ettema T.J."/>
        </authorList>
    </citation>
    <scope>NUCLEOTIDE SEQUENCE</scope>
</reference>
<organism evidence="1">
    <name type="scientific">marine sediment metagenome</name>
    <dbReference type="NCBI Taxonomy" id="412755"/>
    <lineage>
        <taxon>unclassified sequences</taxon>
        <taxon>metagenomes</taxon>
        <taxon>ecological metagenomes</taxon>
    </lineage>
</organism>